<evidence type="ECO:0000256" key="3">
    <source>
        <dbReference type="ARBA" id="ARBA00022679"/>
    </source>
</evidence>
<dbReference type="PROSITE" id="PS50146">
    <property type="entry name" value="DAGK"/>
    <property type="match status" value="1"/>
</dbReference>
<dbReference type="PANTHER" id="PTHR12358:SF106">
    <property type="entry name" value="LIPID KINASE YEGS"/>
    <property type="match status" value="1"/>
</dbReference>
<evidence type="ECO:0000256" key="5">
    <source>
        <dbReference type="ARBA" id="ARBA00022777"/>
    </source>
</evidence>
<dbReference type="InterPro" id="IPR017438">
    <property type="entry name" value="ATP-NAD_kinase_N"/>
</dbReference>
<evidence type="ECO:0000256" key="7">
    <source>
        <dbReference type="ARBA" id="ARBA00023209"/>
    </source>
</evidence>
<evidence type="ECO:0000313" key="10">
    <source>
        <dbReference type="EMBL" id="GIM84703.1"/>
    </source>
</evidence>
<dbReference type="SUPFAM" id="SSF111331">
    <property type="entry name" value="NAD kinase/diacylglycerol kinase-like"/>
    <property type="match status" value="1"/>
</dbReference>
<evidence type="ECO:0000256" key="1">
    <source>
        <dbReference type="ARBA" id="ARBA00001946"/>
    </source>
</evidence>
<dbReference type="InterPro" id="IPR045540">
    <property type="entry name" value="YegS/DAGK_C"/>
</dbReference>
<gene>
    <name evidence="11" type="ORF">FB564_3585</name>
    <name evidence="10" type="ORF">Sar04_18740</name>
</gene>
<dbReference type="EMBL" id="VFOL01000001">
    <property type="protein sequence ID" value="TQL38387.1"/>
    <property type="molecule type" value="Genomic_DNA"/>
</dbReference>
<dbReference type="GO" id="GO:0008654">
    <property type="term" value="P:phospholipid biosynthetic process"/>
    <property type="evidence" value="ECO:0007669"/>
    <property type="project" value="UniProtKB-KW"/>
</dbReference>
<dbReference type="Proteomes" id="UP000315983">
    <property type="component" value="Unassembled WGS sequence"/>
</dbReference>
<keyword evidence="8" id="KW-1208">Phospholipid metabolism</keyword>
<comment type="cofactor">
    <cofactor evidence="1">
        <name>Mg(2+)</name>
        <dbReference type="ChEBI" id="CHEBI:18420"/>
    </cofactor>
</comment>
<dbReference type="PANTHER" id="PTHR12358">
    <property type="entry name" value="SPHINGOSINE KINASE"/>
    <property type="match status" value="1"/>
</dbReference>
<dbReference type="OMA" id="YRPKFGF"/>
<dbReference type="InterPro" id="IPR050187">
    <property type="entry name" value="Lipid_Phosphate_FormReg"/>
</dbReference>
<name>A0A542XRA6_SALAC</name>
<comment type="caution">
    <text evidence="11">The sequence shown here is derived from an EMBL/GenBank/DDBJ whole genome shotgun (WGS) entry which is preliminary data.</text>
</comment>
<dbReference type="GO" id="GO:0005524">
    <property type="term" value="F:ATP binding"/>
    <property type="evidence" value="ECO:0007669"/>
    <property type="project" value="UniProtKB-KW"/>
</dbReference>
<dbReference type="Pfam" id="PF00781">
    <property type="entry name" value="DAGK_cat"/>
    <property type="match status" value="1"/>
</dbReference>
<comment type="similarity">
    <text evidence="2">Belongs to the diacylglycerol/lipid kinase family.</text>
</comment>
<reference evidence="11 12" key="1">
    <citation type="submission" date="2019-06" db="EMBL/GenBank/DDBJ databases">
        <title>Sequencing the genomes of 1000 actinobacteria strains.</title>
        <authorList>
            <person name="Klenk H.-P."/>
        </authorList>
    </citation>
    <scope>NUCLEOTIDE SEQUENCE [LARGE SCALE GENOMIC DNA]</scope>
    <source>
        <strain evidence="11 12">DSM 44819</strain>
    </source>
</reference>
<evidence type="ECO:0000259" key="9">
    <source>
        <dbReference type="PROSITE" id="PS50146"/>
    </source>
</evidence>
<dbReference type="Gene3D" id="2.60.200.40">
    <property type="match status" value="1"/>
</dbReference>
<dbReference type="GO" id="GO:0016301">
    <property type="term" value="F:kinase activity"/>
    <property type="evidence" value="ECO:0007669"/>
    <property type="project" value="UniProtKB-KW"/>
</dbReference>
<keyword evidence="7" id="KW-0594">Phospholipid biosynthesis</keyword>
<dbReference type="Gene3D" id="3.40.50.10330">
    <property type="entry name" value="Probable inorganic polyphosphate/atp-NAD kinase, domain 1"/>
    <property type="match status" value="1"/>
</dbReference>
<dbReference type="InterPro" id="IPR016064">
    <property type="entry name" value="NAD/diacylglycerol_kinase_sf"/>
</dbReference>
<dbReference type="EMBL" id="BOQM01000010">
    <property type="protein sequence ID" value="GIM84703.1"/>
    <property type="molecule type" value="Genomic_DNA"/>
</dbReference>
<evidence type="ECO:0000256" key="4">
    <source>
        <dbReference type="ARBA" id="ARBA00022741"/>
    </source>
</evidence>
<dbReference type="GO" id="GO:0005886">
    <property type="term" value="C:plasma membrane"/>
    <property type="evidence" value="ECO:0007669"/>
    <property type="project" value="TreeGrafter"/>
</dbReference>
<keyword evidence="5 11" id="KW-0418">Kinase</keyword>
<proteinExistence type="inferred from homology"/>
<dbReference type="RefSeq" id="WP_012182911.1">
    <property type="nucleotide sequence ID" value="NZ_BOQM01000010.1"/>
</dbReference>
<accession>A0A542XRA6</accession>
<dbReference type="GeneID" id="93772774"/>
<keyword evidence="7" id="KW-0444">Lipid biosynthesis</keyword>
<keyword evidence="3" id="KW-0808">Transferase</keyword>
<evidence type="ECO:0000256" key="8">
    <source>
        <dbReference type="ARBA" id="ARBA00023264"/>
    </source>
</evidence>
<organism evidence="11 12">
    <name type="scientific">Salinispora arenicola</name>
    <dbReference type="NCBI Taxonomy" id="168697"/>
    <lineage>
        <taxon>Bacteria</taxon>
        <taxon>Bacillati</taxon>
        <taxon>Actinomycetota</taxon>
        <taxon>Actinomycetes</taxon>
        <taxon>Micromonosporales</taxon>
        <taxon>Micromonosporaceae</taxon>
        <taxon>Salinispora</taxon>
    </lineage>
</organism>
<dbReference type="Proteomes" id="UP000677457">
    <property type="component" value="Unassembled WGS sequence"/>
</dbReference>
<protein>
    <submittedName>
        <fullName evidence="11">Diacylglycerol kinase family enzyme</fullName>
    </submittedName>
</protein>
<dbReference type="InterPro" id="IPR001206">
    <property type="entry name" value="Diacylglycerol_kinase_cat_dom"/>
</dbReference>
<sequence>MRSFAVILGPAARRGLSRLMPVAHELRAAGARVRVDYTQTVGQARRAATAVVRQGEIVVAAGGDGTIRLLAGAVAEAGGLLGVIPAGRGNDFARQLRLPRSPAALADLLLHAPPRYLDVLRVAGQTVVGSVYTGVDAVANDLANRSRLPASLVYPAAGLRALLRWPRTQYTVSVAGHVTQVDAYTVVVANCGYYGGGLHVAPTAQPDDGTLDVVVLGRTTKLLLPVALPQLRTGRHLRRRQVTCYRGESVTIHTDRPVTVYGDGDPVDRADRIQVEVRRRALGLLAWAP</sequence>
<dbReference type="Pfam" id="PF19279">
    <property type="entry name" value="YegS_C"/>
    <property type="match status" value="1"/>
</dbReference>
<dbReference type="AlphaFoldDB" id="A0A542XRA6"/>
<evidence type="ECO:0000313" key="13">
    <source>
        <dbReference type="Proteomes" id="UP000677457"/>
    </source>
</evidence>
<keyword evidence="6" id="KW-0067">ATP-binding</keyword>
<evidence type="ECO:0000256" key="6">
    <source>
        <dbReference type="ARBA" id="ARBA00022840"/>
    </source>
</evidence>
<feature type="domain" description="DAGKc" evidence="9">
    <location>
        <begin position="1"/>
        <end position="126"/>
    </location>
</feature>
<keyword evidence="13" id="KW-1185">Reference proteome</keyword>
<keyword evidence="4" id="KW-0547">Nucleotide-binding</keyword>
<evidence type="ECO:0000256" key="2">
    <source>
        <dbReference type="ARBA" id="ARBA00005983"/>
    </source>
</evidence>
<reference evidence="10 13" key="2">
    <citation type="submission" date="2021-03" db="EMBL/GenBank/DDBJ databases">
        <title>Whole genome shotgun sequence of Salinispora arenicola NBRC 105043.</title>
        <authorList>
            <person name="Komaki H."/>
            <person name="Tamura T."/>
        </authorList>
    </citation>
    <scope>NUCLEOTIDE SEQUENCE [LARGE SCALE GENOMIC DNA]</scope>
    <source>
        <strain evidence="10 13">NBRC 105043</strain>
    </source>
</reference>
<evidence type="ECO:0000313" key="12">
    <source>
        <dbReference type="Proteomes" id="UP000315983"/>
    </source>
</evidence>
<keyword evidence="7" id="KW-0443">Lipid metabolism</keyword>
<evidence type="ECO:0000313" key="11">
    <source>
        <dbReference type="EMBL" id="TQL38387.1"/>
    </source>
</evidence>